<proteinExistence type="predicted"/>
<evidence type="ECO:0000313" key="2">
    <source>
        <dbReference type="Proteomes" id="UP000293952"/>
    </source>
</evidence>
<keyword evidence="2" id="KW-1185">Reference proteome</keyword>
<sequence>MRKLLTQEDYLLQTSPKVFLEAIDDVFNTLKQRGNTSLFLYPTIGHGRDGQPKSAIQFIACKTENVINESIDADHFKLILYEEKDIIVFEIGRVISYSQDFKSKGQSLDFCIEEIDKLPQFQNEYTIEKDREGSQAFKELIQLQKDIRDLSEYVAWIEKYSSLFEESLYYDRKGLTKFHKFFRAFLRIRKLKYFNYEIYKFVAQKGYHEFLEIDPTKVEEIIPWLARYERLPIWLISYYDKKIESNLEKGYFEFENCKIRIDGLDEILKFIHYFNLYKEQYKEEFKHMRFKYAFDSYGYHDPKYKGFFEVVSKHLHIPTKPIKIRSEEDPIERHHHLWHLFREQYPVIKK</sequence>
<organism evidence="1 2">
    <name type="scientific">Brumimicrobium glaciale</name>
    <dbReference type="NCBI Taxonomy" id="200475"/>
    <lineage>
        <taxon>Bacteria</taxon>
        <taxon>Pseudomonadati</taxon>
        <taxon>Bacteroidota</taxon>
        <taxon>Flavobacteriia</taxon>
        <taxon>Flavobacteriales</taxon>
        <taxon>Crocinitomicaceae</taxon>
        <taxon>Brumimicrobium</taxon>
    </lineage>
</organism>
<dbReference type="EMBL" id="SETE01000002">
    <property type="protein sequence ID" value="RYM34816.1"/>
    <property type="molecule type" value="Genomic_DNA"/>
</dbReference>
<accession>A0A4V1WFY5</accession>
<gene>
    <name evidence="1" type="ORF">ERX46_05425</name>
</gene>
<dbReference type="RefSeq" id="WP_207214125.1">
    <property type="nucleotide sequence ID" value="NZ_SETE01000002.1"/>
</dbReference>
<evidence type="ECO:0000313" key="1">
    <source>
        <dbReference type="EMBL" id="RYM34816.1"/>
    </source>
</evidence>
<reference evidence="1 2" key="1">
    <citation type="submission" date="2019-02" db="EMBL/GenBank/DDBJ databases">
        <title>Genome sequence of the sea-ice species Brumimicrobium glaciale.</title>
        <authorList>
            <person name="Bowman J.P."/>
        </authorList>
    </citation>
    <scope>NUCLEOTIDE SEQUENCE [LARGE SCALE GENOMIC DNA]</scope>
    <source>
        <strain evidence="1 2">IC156</strain>
    </source>
</reference>
<dbReference type="Proteomes" id="UP000293952">
    <property type="component" value="Unassembled WGS sequence"/>
</dbReference>
<protein>
    <submittedName>
        <fullName evidence="1">Uncharacterized protein</fullName>
    </submittedName>
</protein>
<dbReference type="AlphaFoldDB" id="A0A4V1WFY5"/>
<comment type="caution">
    <text evidence="1">The sequence shown here is derived from an EMBL/GenBank/DDBJ whole genome shotgun (WGS) entry which is preliminary data.</text>
</comment>
<name>A0A4V1WFY5_9FLAO</name>